<proteinExistence type="predicted"/>
<protein>
    <recommendedName>
        <fullName evidence="2">DUF6788 domain-containing protein</fullName>
    </recommendedName>
</protein>
<evidence type="ECO:0000259" key="2">
    <source>
        <dbReference type="Pfam" id="PF20586"/>
    </source>
</evidence>
<dbReference type="AlphaFoldDB" id="A0A098TJM2"/>
<name>A0A098TJM2_9CYAN</name>
<keyword evidence="4" id="KW-1185">Reference proteome</keyword>
<accession>A0A098TJM2</accession>
<dbReference type="InterPro" id="IPR046738">
    <property type="entry name" value="DUF6788"/>
</dbReference>
<dbReference type="Pfam" id="PF20586">
    <property type="entry name" value="DUF6788"/>
    <property type="match status" value="1"/>
</dbReference>
<dbReference type="EMBL" id="JJML01000025">
    <property type="protein sequence ID" value="KGF72489.1"/>
    <property type="molecule type" value="Genomic_DNA"/>
</dbReference>
<evidence type="ECO:0000313" key="3">
    <source>
        <dbReference type="EMBL" id="KGF72489.1"/>
    </source>
</evidence>
<organism evidence="3 4">
    <name type="scientific">Neosynechococcus sphagnicola sy1</name>
    <dbReference type="NCBI Taxonomy" id="1497020"/>
    <lineage>
        <taxon>Bacteria</taxon>
        <taxon>Bacillati</taxon>
        <taxon>Cyanobacteriota</taxon>
        <taxon>Cyanophyceae</taxon>
        <taxon>Neosynechococcales</taxon>
        <taxon>Neosynechococcaceae</taxon>
        <taxon>Neosynechococcus</taxon>
    </lineage>
</organism>
<dbReference type="Proteomes" id="UP000030170">
    <property type="component" value="Unassembled WGS sequence"/>
</dbReference>
<reference evidence="3 4" key="1">
    <citation type="journal article" date="2014" name="Mol. Ecol.">
        <title>Evolution of Synechococcus.</title>
        <authorList>
            <person name="Dvorak P."/>
            <person name="Casamatta D."/>
            <person name="Hasler P."/>
            <person name="Poulickova A."/>
            <person name="Ondrej V."/>
            <person name="Sanges R."/>
        </authorList>
    </citation>
    <scope>NUCLEOTIDE SEQUENCE [LARGE SCALE GENOMIC DNA]</scope>
    <source>
        <strain evidence="3 4">CAUP A 1101</strain>
    </source>
</reference>
<evidence type="ECO:0000256" key="1">
    <source>
        <dbReference type="SAM" id="MobiDB-lite"/>
    </source>
</evidence>
<comment type="caution">
    <text evidence="3">The sequence shown here is derived from an EMBL/GenBank/DDBJ whole genome shotgun (WGS) entry which is preliminary data.</text>
</comment>
<feature type="region of interest" description="Disordered" evidence="1">
    <location>
        <begin position="121"/>
        <end position="160"/>
    </location>
</feature>
<gene>
    <name evidence="3" type="ORF">DO97_07980</name>
</gene>
<feature type="compositionally biased region" description="Basic and acidic residues" evidence="1">
    <location>
        <begin position="124"/>
        <end position="135"/>
    </location>
</feature>
<sequence length="301" mass="32984">MAMGSSSPQRIQLGLIPGLDHTLVDGEWVASEAVRHQATKNDIQVAAAAGAFVPGDRVIVVLPGGWVEQAYAPPGAIGTIQERKSSRKVLNHYPVVLDQPPATGKRQDVWIHQQRLMKLPALERQPEPLPDKPSETDTAVSRPAARGSIDAADSDDDDRGFKSYPASRQCIYRSPFSAIAVDAIALGERMGLIRIEYVHRGAMAESDVPPATVEFTAPSLSCVTDKEEPVTQELVTQDISYQQQYRRCGKPTCGTCPHGPYWYAYWRDGAKVKSRYIGKELHKELHKSATADSFCSSDTSI</sequence>
<feature type="domain" description="DUF6788" evidence="2">
    <location>
        <begin position="237"/>
        <end position="285"/>
    </location>
</feature>
<evidence type="ECO:0000313" key="4">
    <source>
        <dbReference type="Proteomes" id="UP000030170"/>
    </source>
</evidence>